<proteinExistence type="predicted"/>
<dbReference type="GO" id="GO:0003676">
    <property type="term" value="F:nucleic acid binding"/>
    <property type="evidence" value="ECO:0007669"/>
    <property type="project" value="InterPro"/>
</dbReference>
<dbReference type="Gene3D" id="3.10.310.30">
    <property type="match status" value="1"/>
</dbReference>
<evidence type="ECO:0000259" key="2">
    <source>
        <dbReference type="Pfam" id="PF02272"/>
    </source>
</evidence>
<dbReference type="InterPro" id="IPR038763">
    <property type="entry name" value="DHH_sf"/>
</dbReference>
<dbReference type="InterPro" id="IPR003156">
    <property type="entry name" value="DHHA1_dom"/>
</dbReference>
<evidence type="ECO:0000259" key="1">
    <source>
        <dbReference type="Pfam" id="PF01368"/>
    </source>
</evidence>
<dbReference type="SUPFAM" id="SSF64182">
    <property type="entry name" value="DHH phosphoesterases"/>
    <property type="match status" value="1"/>
</dbReference>
<reference evidence="4" key="1">
    <citation type="submission" date="2017-09" db="EMBL/GenBank/DDBJ databases">
        <title>Depth-based differentiation of microbial function through sediment-hosted aquifers and enrichment of novel symbionts in the deep terrestrial subsurface.</title>
        <authorList>
            <person name="Probst A.J."/>
            <person name="Ladd B."/>
            <person name="Jarett J.K."/>
            <person name="Geller-Mcgrath D.E."/>
            <person name="Sieber C.M.K."/>
            <person name="Emerson J.B."/>
            <person name="Anantharaman K."/>
            <person name="Thomas B.C."/>
            <person name="Malmstrom R."/>
            <person name="Stieglmeier M."/>
            <person name="Klingl A."/>
            <person name="Woyke T."/>
            <person name="Ryan C.M."/>
            <person name="Banfield J.F."/>
        </authorList>
    </citation>
    <scope>NUCLEOTIDE SEQUENCE [LARGE SCALE GENOMIC DNA]</scope>
</reference>
<organism evidence="3 4">
    <name type="scientific">Candidatus Falkowbacteria bacterium CG10_big_fil_rev_8_21_14_0_10_37_6</name>
    <dbReference type="NCBI Taxonomy" id="1974563"/>
    <lineage>
        <taxon>Bacteria</taxon>
        <taxon>Candidatus Falkowiibacteriota</taxon>
    </lineage>
</organism>
<accession>A0A2H0V9D2</accession>
<dbReference type="AlphaFoldDB" id="A0A2H0V9D2"/>
<feature type="domain" description="DHHA1" evidence="2">
    <location>
        <begin position="240"/>
        <end position="307"/>
    </location>
</feature>
<dbReference type="Pfam" id="PF02272">
    <property type="entry name" value="DHHA1"/>
    <property type="match status" value="1"/>
</dbReference>
<evidence type="ECO:0000313" key="4">
    <source>
        <dbReference type="Proteomes" id="UP000228614"/>
    </source>
</evidence>
<dbReference type="Pfam" id="PF01368">
    <property type="entry name" value="DHH"/>
    <property type="match status" value="1"/>
</dbReference>
<dbReference type="InterPro" id="IPR001667">
    <property type="entry name" value="DDH_dom"/>
</dbReference>
<comment type="caution">
    <text evidence="3">The sequence shown here is derived from an EMBL/GenBank/DDBJ whole genome shotgun (WGS) entry which is preliminary data.</text>
</comment>
<dbReference type="InterPro" id="IPR051319">
    <property type="entry name" value="Oligoribo/pAp-PDE_c-di-AMP_PDE"/>
</dbReference>
<name>A0A2H0V9D2_9BACT</name>
<dbReference type="PANTHER" id="PTHR47618">
    <property type="entry name" value="BIFUNCTIONAL OLIGORIBONUCLEASE AND PAP PHOSPHATASE NRNA"/>
    <property type="match status" value="1"/>
</dbReference>
<dbReference type="Proteomes" id="UP000228614">
    <property type="component" value="Unassembled WGS sequence"/>
</dbReference>
<dbReference type="Gene3D" id="3.90.1640.10">
    <property type="entry name" value="inorganic pyrophosphatase (n-terminal core)"/>
    <property type="match status" value="1"/>
</dbReference>
<evidence type="ECO:0000313" key="3">
    <source>
        <dbReference type="EMBL" id="PIR94989.1"/>
    </source>
</evidence>
<gene>
    <name evidence="3" type="ORF">COT95_01160</name>
</gene>
<dbReference type="EMBL" id="PFAN01000064">
    <property type="protein sequence ID" value="PIR94989.1"/>
    <property type="molecule type" value="Genomic_DNA"/>
</dbReference>
<sequence length="322" mass="35786">MAMELEKNGVNLFFLLSKAQKILLVTHENPDGDAISSLGICYDFLINSQKRTISFCKNLSGKHFDFLPYVEKIIDDKNEIDFASFDIAIILDCANLKRTGIDSELKSLQCPIINIDHHISNNNFGYLNIIDAQAVSTTQILYELFKTAGVKITKNMANCILTGIVTDSGNFAYTASSSQTFGIAGEMLMRGANVRDIINYTNKNKKLSTLKIWGLALSRLVYNKRYDIAYTVLTNEDLTEFGVVKDDLEGLSNFLNTLKDAKIVMVLYELNDGRIKGSFRTTYANVDVSKLALRLGGGGHAKAAGFDVVGKLVYVDDKWQII</sequence>
<dbReference type="PANTHER" id="PTHR47618:SF1">
    <property type="entry name" value="BIFUNCTIONAL OLIGORIBONUCLEASE AND PAP PHOSPHATASE NRNA"/>
    <property type="match status" value="1"/>
</dbReference>
<feature type="domain" description="DDH" evidence="1">
    <location>
        <begin position="21"/>
        <end position="164"/>
    </location>
</feature>
<protein>
    <submittedName>
        <fullName evidence="3">Uncharacterized protein</fullName>
    </submittedName>
</protein>